<keyword evidence="7" id="KW-1185">Reference proteome</keyword>
<dbReference type="InterPro" id="IPR029510">
    <property type="entry name" value="Ald_DH_CS_GLU"/>
</dbReference>
<dbReference type="PANTHER" id="PTHR42804">
    <property type="entry name" value="ALDEHYDE DEHYDROGENASE"/>
    <property type="match status" value="1"/>
</dbReference>
<dbReference type="SUPFAM" id="SSF53720">
    <property type="entry name" value="ALDH-like"/>
    <property type="match status" value="1"/>
</dbReference>
<accession>A0ABY1PVL7</accession>
<gene>
    <name evidence="6" type="ORF">SAMN06295970_102414</name>
</gene>
<comment type="caution">
    <text evidence="6">The sequence shown here is derived from an EMBL/GenBank/DDBJ whole genome shotgun (WGS) entry which is preliminary data.</text>
</comment>
<proteinExistence type="inferred from homology"/>
<protein>
    <submittedName>
        <fullName evidence="6">Betaine-aldehyde dehydrogenase</fullName>
    </submittedName>
</protein>
<dbReference type="Proteomes" id="UP001158049">
    <property type="component" value="Unassembled WGS sequence"/>
</dbReference>
<feature type="active site" evidence="3">
    <location>
        <position position="245"/>
    </location>
</feature>
<dbReference type="CDD" id="cd07138">
    <property type="entry name" value="ALDH_CddD_SSP0762"/>
    <property type="match status" value="1"/>
</dbReference>
<evidence type="ECO:0000256" key="2">
    <source>
        <dbReference type="ARBA" id="ARBA00023002"/>
    </source>
</evidence>
<keyword evidence="2 4" id="KW-0560">Oxidoreductase</keyword>
<evidence type="ECO:0000313" key="7">
    <source>
        <dbReference type="Proteomes" id="UP001158049"/>
    </source>
</evidence>
<evidence type="ECO:0000259" key="5">
    <source>
        <dbReference type="Pfam" id="PF00171"/>
    </source>
</evidence>
<organism evidence="6 7">
    <name type="scientific">Noviherbaspirillum suwonense</name>
    <dbReference type="NCBI Taxonomy" id="1224511"/>
    <lineage>
        <taxon>Bacteria</taxon>
        <taxon>Pseudomonadati</taxon>
        <taxon>Pseudomonadota</taxon>
        <taxon>Betaproteobacteria</taxon>
        <taxon>Burkholderiales</taxon>
        <taxon>Oxalobacteraceae</taxon>
        <taxon>Noviherbaspirillum</taxon>
    </lineage>
</organism>
<reference evidence="6 7" key="1">
    <citation type="submission" date="2017-05" db="EMBL/GenBank/DDBJ databases">
        <authorList>
            <person name="Varghese N."/>
            <person name="Submissions S."/>
        </authorList>
    </citation>
    <scope>NUCLEOTIDE SEQUENCE [LARGE SCALE GENOMIC DNA]</scope>
    <source>
        <strain evidence="6 7">DSM 26001</strain>
    </source>
</reference>
<dbReference type="Pfam" id="PF00171">
    <property type="entry name" value="Aldedh"/>
    <property type="match status" value="1"/>
</dbReference>
<dbReference type="RefSeq" id="WP_283441202.1">
    <property type="nucleotide sequence ID" value="NZ_FXUL01000002.1"/>
</dbReference>
<dbReference type="PANTHER" id="PTHR42804:SF1">
    <property type="entry name" value="ALDEHYDE DEHYDROGENASE-RELATED"/>
    <property type="match status" value="1"/>
</dbReference>
<dbReference type="PROSITE" id="PS00687">
    <property type="entry name" value="ALDEHYDE_DEHYDR_GLU"/>
    <property type="match status" value="1"/>
</dbReference>
<feature type="domain" description="Aldehyde dehydrogenase" evidence="5">
    <location>
        <begin position="13"/>
        <end position="469"/>
    </location>
</feature>
<evidence type="ECO:0000256" key="1">
    <source>
        <dbReference type="ARBA" id="ARBA00009986"/>
    </source>
</evidence>
<dbReference type="InterPro" id="IPR016161">
    <property type="entry name" value="Ald_DH/histidinol_DH"/>
</dbReference>
<evidence type="ECO:0000313" key="6">
    <source>
        <dbReference type="EMBL" id="SMP50202.1"/>
    </source>
</evidence>
<dbReference type="Gene3D" id="3.40.309.10">
    <property type="entry name" value="Aldehyde Dehydrogenase, Chain A, domain 2"/>
    <property type="match status" value="1"/>
</dbReference>
<dbReference type="InterPro" id="IPR016162">
    <property type="entry name" value="Ald_DH_N"/>
</dbReference>
<evidence type="ECO:0000256" key="4">
    <source>
        <dbReference type="RuleBase" id="RU003345"/>
    </source>
</evidence>
<dbReference type="InterPro" id="IPR015590">
    <property type="entry name" value="Aldehyde_DH_dom"/>
</dbReference>
<dbReference type="Gene3D" id="3.40.605.10">
    <property type="entry name" value="Aldehyde Dehydrogenase, Chain A, domain 1"/>
    <property type="match status" value="1"/>
</dbReference>
<sequence>MQKRDKLYIGGKWVDSAGAGSIDVINASTEEVMGSIPEGNEADVDAAVAAARSAFDSWSRQDVAVRSDYLRKIQAGLQARAAEFAETITGEVGMPLKMSAQIQVGSPIANFGYYAQLAEKFQWEEQAGHSRVVREAVGVVACITPWNYPLHQIAAKVAAALAAGCTVVLKPSEVAPLNAFMLAEVIDAAGVPPGVFNLVSGPGGVVGEALVRHPDVDMVSFTGSTRAGKRISEVAAATVKRVALELGGKSAAVILDDADLAAAVKGTVGACFLNSGQTCSAHTRLLVPEDRYEEAAKIAVDAAARFTVGDPYGGTARLGPLISESQRERVRDYIRKGIESGAELLCGGPDQPADLPRGYFVQPTVFGRVDPNSVIAQEEIFGPVLSIIVYKDVDEAVQIANNTLYGLAGAVWAGSDERAVSVARRLRTGQVDINGGGFNLFAPFGGYKQSGHGREMGHYGLEEFLELKSMQFKPGVVAGVPKAPY</sequence>
<name>A0ABY1PVL7_9BURK</name>
<comment type="similarity">
    <text evidence="1 4">Belongs to the aldehyde dehydrogenase family.</text>
</comment>
<dbReference type="EMBL" id="FXUL01000002">
    <property type="protein sequence ID" value="SMP50202.1"/>
    <property type="molecule type" value="Genomic_DNA"/>
</dbReference>
<dbReference type="InterPro" id="IPR016163">
    <property type="entry name" value="Ald_DH_C"/>
</dbReference>
<evidence type="ECO:0000256" key="3">
    <source>
        <dbReference type="PROSITE-ProRule" id="PRU10007"/>
    </source>
</evidence>